<sequence>MGVYDRMVPKRETITTDDITLFRHGFDSYATSIRAHSRYEPDAKAGLNMALVNPFSEDYCAAKRMKI</sequence>
<organism evidence="1 2">
    <name type="scientific">Temnothorax longispinosus</name>
    <dbReference type="NCBI Taxonomy" id="300112"/>
    <lineage>
        <taxon>Eukaryota</taxon>
        <taxon>Metazoa</taxon>
        <taxon>Ecdysozoa</taxon>
        <taxon>Arthropoda</taxon>
        <taxon>Hexapoda</taxon>
        <taxon>Insecta</taxon>
        <taxon>Pterygota</taxon>
        <taxon>Neoptera</taxon>
        <taxon>Endopterygota</taxon>
        <taxon>Hymenoptera</taxon>
        <taxon>Apocrita</taxon>
        <taxon>Aculeata</taxon>
        <taxon>Formicoidea</taxon>
        <taxon>Formicidae</taxon>
        <taxon>Myrmicinae</taxon>
        <taxon>Temnothorax</taxon>
    </lineage>
</organism>
<evidence type="ECO:0000313" key="2">
    <source>
        <dbReference type="Proteomes" id="UP000310200"/>
    </source>
</evidence>
<evidence type="ECO:0000313" key="1">
    <source>
        <dbReference type="EMBL" id="TGZ53851.1"/>
    </source>
</evidence>
<dbReference type="AlphaFoldDB" id="A0A4S2KV73"/>
<protein>
    <submittedName>
        <fullName evidence="1">Uncharacterized protein</fullName>
    </submittedName>
</protein>
<dbReference type="Proteomes" id="UP000310200">
    <property type="component" value="Unassembled WGS sequence"/>
</dbReference>
<name>A0A4S2KV73_9HYME</name>
<proteinExistence type="predicted"/>
<keyword evidence="2" id="KW-1185">Reference proteome</keyword>
<reference evidence="1 2" key="1">
    <citation type="journal article" date="2019" name="Philos. Trans. R. Soc. Lond., B, Biol. Sci.">
        <title>Ant behaviour and brain gene expression of defending hosts depend on the ecological success of the intruding social parasite.</title>
        <authorList>
            <person name="Kaur R."/>
            <person name="Stoldt M."/>
            <person name="Jongepier E."/>
            <person name="Feldmeyer B."/>
            <person name="Menzel F."/>
            <person name="Bornberg-Bauer E."/>
            <person name="Foitzik S."/>
        </authorList>
    </citation>
    <scope>NUCLEOTIDE SEQUENCE [LARGE SCALE GENOMIC DNA]</scope>
    <source>
        <tissue evidence="1">Whole body</tissue>
    </source>
</reference>
<accession>A0A4S2KV73</accession>
<dbReference type="EMBL" id="QBLH01000889">
    <property type="protein sequence ID" value="TGZ53851.1"/>
    <property type="molecule type" value="Genomic_DNA"/>
</dbReference>
<gene>
    <name evidence="1" type="ORF">DBV15_01831</name>
</gene>
<comment type="caution">
    <text evidence="1">The sequence shown here is derived from an EMBL/GenBank/DDBJ whole genome shotgun (WGS) entry which is preliminary data.</text>
</comment>